<evidence type="ECO:0000313" key="1">
    <source>
        <dbReference type="EMBL" id="KKQ83861.1"/>
    </source>
</evidence>
<evidence type="ECO:0000313" key="2">
    <source>
        <dbReference type="Proteomes" id="UP000034081"/>
    </source>
</evidence>
<dbReference type="SUPFAM" id="SSF52309">
    <property type="entry name" value="N-(deoxy)ribosyltransferase-like"/>
    <property type="match status" value="1"/>
</dbReference>
<dbReference type="GO" id="GO:0016787">
    <property type="term" value="F:hydrolase activity"/>
    <property type="evidence" value="ECO:0007669"/>
    <property type="project" value="UniProtKB-KW"/>
</dbReference>
<dbReference type="STRING" id="1618570.UT08_C0029G0009"/>
<accession>A0A0G0P3I1</accession>
<reference evidence="1 2" key="1">
    <citation type="journal article" date="2015" name="Nature">
        <title>rRNA introns, odd ribosomes, and small enigmatic genomes across a large radiation of phyla.</title>
        <authorList>
            <person name="Brown C.T."/>
            <person name="Hug L.A."/>
            <person name="Thomas B.C."/>
            <person name="Sharon I."/>
            <person name="Castelle C.J."/>
            <person name="Singh A."/>
            <person name="Wilkins M.J."/>
            <person name="Williams K.H."/>
            <person name="Banfield J.F."/>
        </authorList>
    </citation>
    <scope>NUCLEOTIDE SEQUENCE [LARGE SCALE GENOMIC DNA]</scope>
</reference>
<dbReference type="EMBL" id="LBVL01000029">
    <property type="protein sequence ID" value="KKQ83861.1"/>
    <property type="molecule type" value="Genomic_DNA"/>
</dbReference>
<dbReference type="Gene3D" id="3.40.50.450">
    <property type="match status" value="1"/>
</dbReference>
<protein>
    <submittedName>
        <fullName evidence="1">MazG nucleotide pyrophosphohydrolase</fullName>
    </submittedName>
</protein>
<keyword evidence="1" id="KW-0378">Hydrolase</keyword>
<comment type="caution">
    <text evidence="1">The sequence shown here is derived from an EMBL/GenBank/DDBJ whole genome shotgun (WGS) entry which is preliminary data.</text>
</comment>
<organism evidence="1 2">
    <name type="scientific">Candidatus Woesebacteria bacterium GW2011_GWB1_38_8</name>
    <dbReference type="NCBI Taxonomy" id="1618570"/>
    <lineage>
        <taxon>Bacteria</taxon>
        <taxon>Candidatus Woeseibacteriota</taxon>
    </lineage>
</organism>
<name>A0A0G0P3I1_9BACT</name>
<gene>
    <name evidence="1" type="ORF">UT08_C0029G0009</name>
</gene>
<sequence length="124" mass="13570">MKCVISGSFRKFYAQVVELIDEFSELGIEVLSPAKSGIVNPGGEFVILKSDNGESIKDLEQKHLDAIKNADFLYICNPGGYVGKSASMEIGYAHALGKPIYSVEKPEDETLAEFVVVKRPSDIK</sequence>
<dbReference type="AlphaFoldDB" id="A0A0G0P3I1"/>
<dbReference type="Proteomes" id="UP000034081">
    <property type="component" value="Unassembled WGS sequence"/>
</dbReference>
<proteinExistence type="predicted"/>